<organism evidence="2 3">
    <name type="scientific">Porites lobata</name>
    <dbReference type="NCBI Taxonomy" id="104759"/>
    <lineage>
        <taxon>Eukaryota</taxon>
        <taxon>Metazoa</taxon>
        <taxon>Cnidaria</taxon>
        <taxon>Anthozoa</taxon>
        <taxon>Hexacorallia</taxon>
        <taxon>Scleractinia</taxon>
        <taxon>Fungiina</taxon>
        <taxon>Poritidae</taxon>
        <taxon>Porites</taxon>
    </lineage>
</organism>
<feature type="compositionally biased region" description="Polar residues" evidence="1">
    <location>
        <begin position="165"/>
        <end position="176"/>
    </location>
</feature>
<evidence type="ECO:0000313" key="3">
    <source>
        <dbReference type="Proteomes" id="UP001159405"/>
    </source>
</evidence>
<keyword evidence="3" id="KW-1185">Reference proteome</keyword>
<feature type="region of interest" description="Disordered" evidence="1">
    <location>
        <begin position="84"/>
        <end position="104"/>
    </location>
</feature>
<dbReference type="EMBL" id="CALNXK010000357">
    <property type="protein sequence ID" value="CAH3183574.1"/>
    <property type="molecule type" value="Genomic_DNA"/>
</dbReference>
<evidence type="ECO:0000313" key="2">
    <source>
        <dbReference type="EMBL" id="CAH3183574.1"/>
    </source>
</evidence>
<feature type="region of interest" description="Disordered" evidence="1">
    <location>
        <begin position="153"/>
        <end position="200"/>
    </location>
</feature>
<protein>
    <submittedName>
        <fullName evidence="2">Uncharacterized protein</fullName>
    </submittedName>
</protein>
<sequence>MFEELNEAQESPRSRIAQLTYENQNFKERLKVLTTESDKRLKEFEECRRELEMKEKHIRHLWRKTNCSHGQTENMELLQVQMSHKEKENTRLKEEIEEQKRSRLETERELKEEITELQEELTRLHQRFRKEIENIIEERDQYAIEFRNLQQETRERLVDPPDQFPANQEQEQNQVQDPARAQRRTARTKKCKGRSWNPKK</sequence>
<proteinExistence type="predicted"/>
<reference evidence="2 3" key="1">
    <citation type="submission" date="2022-05" db="EMBL/GenBank/DDBJ databases">
        <authorList>
            <consortium name="Genoscope - CEA"/>
            <person name="William W."/>
        </authorList>
    </citation>
    <scope>NUCLEOTIDE SEQUENCE [LARGE SCALE GENOMIC DNA]</scope>
</reference>
<dbReference type="Proteomes" id="UP001159405">
    <property type="component" value="Unassembled WGS sequence"/>
</dbReference>
<evidence type="ECO:0000256" key="1">
    <source>
        <dbReference type="SAM" id="MobiDB-lite"/>
    </source>
</evidence>
<comment type="caution">
    <text evidence="2">The sequence shown here is derived from an EMBL/GenBank/DDBJ whole genome shotgun (WGS) entry which is preliminary data.</text>
</comment>
<name>A0ABN8RX47_9CNID</name>
<accession>A0ABN8RX47</accession>
<gene>
    <name evidence="2" type="ORF">PLOB_00028654</name>
</gene>
<feature type="compositionally biased region" description="Basic residues" evidence="1">
    <location>
        <begin position="181"/>
        <end position="200"/>
    </location>
</feature>